<keyword evidence="5" id="KW-0067">ATP-binding</keyword>
<evidence type="ECO:0000256" key="5">
    <source>
        <dbReference type="ARBA" id="ARBA00022840"/>
    </source>
</evidence>
<organism evidence="8 9">
    <name type="scientific">Paenibacillus cookii</name>
    <dbReference type="NCBI Taxonomy" id="157839"/>
    <lineage>
        <taxon>Bacteria</taxon>
        <taxon>Bacillati</taxon>
        <taxon>Bacillota</taxon>
        <taxon>Bacilli</taxon>
        <taxon>Bacillales</taxon>
        <taxon>Paenibacillaceae</taxon>
        <taxon>Paenibacillus</taxon>
    </lineage>
</organism>
<keyword evidence="3" id="KW-0547">Nucleotide-binding</keyword>
<gene>
    <name evidence="8" type="ORF">J21TS3_27620</name>
</gene>
<dbReference type="PANTHER" id="PTHR43065">
    <property type="entry name" value="SENSOR HISTIDINE KINASE"/>
    <property type="match status" value="1"/>
</dbReference>
<dbReference type="Gene3D" id="3.30.565.10">
    <property type="entry name" value="Histidine kinase-like ATPase, C-terminal domain"/>
    <property type="match status" value="1"/>
</dbReference>
<keyword evidence="9" id="KW-1185">Reference proteome</keyword>
<dbReference type="PROSITE" id="PS50109">
    <property type="entry name" value="HIS_KIN"/>
    <property type="match status" value="1"/>
</dbReference>
<dbReference type="InterPro" id="IPR036890">
    <property type="entry name" value="HATPase_C_sf"/>
</dbReference>
<dbReference type="Pfam" id="PF00512">
    <property type="entry name" value="HisKA"/>
    <property type="match status" value="1"/>
</dbReference>
<keyword evidence="4" id="KW-0418">Kinase</keyword>
<dbReference type="CDD" id="cd00082">
    <property type="entry name" value="HisKA"/>
    <property type="match status" value="1"/>
</dbReference>
<sequence length="203" mass="23334">MERRNHMQNDMHLTQLASVGQIAAGIAHEVKNPLTAVKGFLQLLKEKNDANYIDIAQSELENAIDILQNLLQVSKPDLNNEPTEPIDLTVELESIIQLFQDQFYRVHLQRELRDSGNFIYGRRNQLKKMFFNLIKNAFEAIPDKGTVTIGHQASDNHITVYIEDTGSGIPKEKLSQLGTPFFFDERKRHRHGTYACFFRRLPA</sequence>
<feature type="domain" description="Histidine kinase" evidence="7">
    <location>
        <begin position="25"/>
        <end position="193"/>
    </location>
</feature>
<comment type="caution">
    <text evidence="8">The sequence shown here is derived from an EMBL/GenBank/DDBJ whole genome shotgun (WGS) entry which is preliminary data.</text>
</comment>
<protein>
    <recommendedName>
        <fullName evidence="7">Histidine kinase domain-containing protein</fullName>
    </recommendedName>
</protein>
<evidence type="ECO:0000256" key="1">
    <source>
        <dbReference type="ARBA" id="ARBA00022553"/>
    </source>
</evidence>
<dbReference type="InterPro" id="IPR005467">
    <property type="entry name" value="His_kinase_dom"/>
</dbReference>
<dbReference type="SMART" id="SM00388">
    <property type="entry name" value="HisKA"/>
    <property type="match status" value="1"/>
</dbReference>
<reference evidence="8 9" key="1">
    <citation type="submission" date="2021-03" db="EMBL/GenBank/DDBJ databases">
        <title>Antimicrobial resistance genes in bacteria isolated from Japanese honey, and their potential for conferring macrolide and lincosamide resistance in the American foulbrood pathogen Paenibacillus larvae.</title>
        <authorList>
            <person name="Okamoto M."/>
            <person name="Kumagai M."/>
            <person name="Kanamori H."/>
            <person name="Takamatsu D."/>
        </authorList>
    </citation>
    <scope>NUCLEOTIDE SEQUENCE [LARGE SCALE GENOMIC DNA]</scope>
    <source>
        <strain evidence="8 9">J21TS3</strain>
    </source>
</reference>
<dbReference type="Gene3D" id="1.10.287.130">
    <property type="match status" value="1"/>
</dbReference>
<evidence type="ECO:0000313" key="8">
    <source>
        <dbReference type="EMBL" id="GIO67941.1"/>
    </source>
</evidence>
<name>A0ABQ4LXC6_9BACL</name>
<evidence type="ECO:0000256" key="6">
    <source>
        <dbReference type="ARBA" id="ARBA00023012"/>
    </source>
</evidence>
<dbReference type="InterPro" id="IPR003594">
    <property type="entry name" value="HATPase_dom"/>
</dbReference>
<keyword evidence="1" id="KW-0597">Phosphoprotein</keyword>
<dbReference type="Proteomes" id="UP000680638">
    <property type="component" value="Unassembled WGS sequence"/>
</dbReference>
<dbReference type="EMBL" id="BORW01000013">
    <property type="protein sequence ID" value="GIO67941.1"/>
    <property type="molecule type" value="Genomic_DNA"/>
</dbReference>
<dbReference type="InterPro" id="IPR003661">
    <property type="entry name" value="HisK_dim/P_dom"/>
</dbReference>
<proteinExistence type="predicted"/>
<dbReference type="PANTHER" id="PTHR43065:SF10">
    <property type="entry name" value="PEROXIDE STRESS-ACTIVATED HISTIDINE KINASE MAK3"/>
    <property type="match status" value="1"/>
</dbReference>
<accession>A0ABQ4LXC6</accession>
<evidence type="ECO:0000256" key="3">
    <source>
        <dbReference type="ARBA" id="ARBA00022741"/>
    </source>
</evidence>
<dbReference type="CDD" id="cd00075">
    <property type="entry name" value="HATPase"/>
    <property type="match status" value="1"/>
</dbReference>
<dbReference type="SUPFAM" id="SSF55874">
    <property type="entry name" value="ATPase domain of HSP90 chaperone/DNA topoisomerase II/histidine kinase"/>
    <property type="match status" value="1"/>
</dbReference>
<keyword evidence="6" id="KW-0902">Two-component regulatory system</keyword>
<evidence type="ECO:0000313" key="9">
    <source>
        <dbReference type="Proteomes" id="UP000680638"/>
    </source>
</evidence>
<evidence type="ECO:0000256" key="4">
    <source>
        <dbReference type="ARBA" id="ARBA00022777"/>
    </source>
</evidence>
<evidence type="ECO:0000259" key="7">
    <source>
        <dbReference type="PROSITE" id="PS50109"/>
    </source>
</evidence>
<evidence type="ECO:0000256" key="2">
    <source>
        <dbReference type="ARBA" id="ARBA00022679"/>
    </source>
</evidence>
<dbReference type="Pfam" id="PF02518">
    <property type="entry name" value="HATPase_c"/>
    <property type="match status" value="1"/>
</dbReference>
<keyword evidence="2" id="KW-0808">Transferase</keyword>